<dbReference type="CDD" id="cd02655">
    <property type="entry name" value="RNAP_beta'_C"/>
    <property type="match status" value="1"/>
</dbReference>
<sequence length="1111" mass="130533">MKNYIYNNFRIGKKEISQLLGWSFSTHNFIKTYFLADELKLLGFKYSTKSGISISIEDLQVTYNKLQFIKHIKNFLLNTEKEYLENIITESERYQKIVVLWDIFNNSLKDQTLNFFNNYDPFNSVYIMSSSGARGNLLQVKQLIAMRGLISNQKGQLVNLPILKNFQEGLTITDYLMSGYGARKGVIDTSLKTATSGYLTRRLVEAAHGILIREKDCKTKYSLIVEKIKFKFSKTLIGCSLNKSIVNSNFLIKKNTIITSKIIQILNSTKIKKIYIRSPLTCILYNSICQKCYGWNLANETIIDIGIAVGILAGQSIGEPGTQLTMRTFHTGGVVNFTEKKKISCNPNGIIQYNKDLKIKKIKLNSGDFVNITTKEGSLILIPIKKSQKIKKIIIPKNTILFLKNNQYINSNDTIGELENRSQKNYIQQFPILTKSSGEITSILFKKKAFNLNLKELTWILEGELYNTFFYSNIFINFYSDYKINKENFIFRSKVINLTNTFIKFNKNTLTNLRKIEKFHTYNINNYNLKKIRNINFLLLIVKRQKYLLKFYNKNSLYTKNIGYLLLKAFKIFKNGVLFYNINLPIKNRKKKYIILIKKNKFYNINFKSAIFQIIKKKLYKLKHYKKLYYSGEVSKFKNDIILENTRSKFYKIKIYEIPTLKYNSIYIKKNYKIINTVFIYKSNRKIQTDCAFNLIKTKLTVPIFNKIKFFLDKKKIFKLQFTRKINLLKKDLNICFLVKNYQYLSKFSILNYLEFLTKNTEEIVRFKIKKQKKNIKQLFIVYNKNCFIINKSKFFKNTANSSILFFKNKHLNTGKILFTNKNYLIVQKGILYIANKKQKNKFFYKKKDFLNKKQLLGFILIEKNIINDIIQGLPLIEKYLEIKFKNLFFNKYSIIKKNHKQKKIFSKTKLDFFGNFKQFNFNFNKNKEINIHLLLYNYFNYFFLCKIKKNFIFTNYNASYNSFKELQFHLLKTIQSIYQSQGVSINDKHLKIIITNMTSNVLILNIGDSPLIKYEIIDLYHANYINNTLIINSLSPIIYVPILQGITKISLNNKSFLAASSFQNTISVLMKASLEGKIDWLQGLKENIIVGNSIPAGTRYPNFRNAFNKD</sequence>
<dbReference type="InterPro" id="IPR042102">
    <property type="entry name" value="RNA_pol_Rpb1_3_sf"/>
</dbReference>
<keyword evidence="4" id="KW-0548">Nucleotidyltransferase</keyword>
<accession>A0A7R7TQT1</accession>
<dbReference type="PANTHER" id="PTHR19376">
    <property type="entry name" value="DNA-DIRECTED RNA POLYMERASE"/>
    <property type="match status" value="1"/>
</dbReference>
<feature type="domain" description="RNA polymerase Rpb1" evidence="7">
    <location>
        <begin position="88"/>
        <end position="154"/>
    </location>
</feature>
<dbReference type="Gene3D" id="1.10.1790.20">
    <property type="match status" value="1"/>
</dbReference>
<evidence type="ECO:0000313" key="8">
    <source>
        <dbReference type="EMBL" id="BCQ06534.1"/>
    </source>
</evidence>
<dbReference type="Pfam" id="PF05000">
    <property type="entry name" value="RNA_pol_Rpb1_4"/>
    <property type="match status" value="1"/>
</dbReference>
<dbReference type="InterPro" id="IPR007083">
    <property type="entry name" value="RNA_pol_Rpb1_4"/>
</dbReference>
<keyword evidence="2" id="KW-0240">DNA-directed RNA polymerase</keyword>
<proteinExistence type="predicted"/>
<dbReference type="GO" id="GO:0006351">
    <property type="term" value="P:DNA-templated transcription"/>
    <property type="evidence" value="ECO:0007669"/>
    <property type="project" value="InterPro"/>
</dbReference>
<gene>
    <name evidence="8" type="primary">rpoC2</name>
</gene>
<dbReference type="EC" id="2.7.7.6" evidence="1"/>
<dbReference type="AlphaFoldDB" id="A0A7R7TQT1"/>
<dbReference type="Gene3D" id="1.10.132.30">
    <property type="match status" value="1"/>
</dbReference>
<dbReference type="PANTHER" id="PTHR19376:SF63">
    <property type="entry name" value="DNA-DIRECTED RNA POLYMERASE SUBUNIT BETA"/>
    <property type="match status" value="1"/>
</dbReference>
<dbReference type="Pfam" id="PF04998">
    <property type="entry name" value="RNA_pol_Rpb1_5"/>
    <property type="match status" value="1"/>
</dbReference>
<reference evidence="8" key="1">
    <citation type="submission" date="2021-01" db="EMBL/GenBank/DDBJ databases">
        <title>Organellar DNAs of a non-photosynthetic diatom.</title>
        <authorList>
            <person name="Kamikawa R."/>
            <person name="Tanizawa Y."/>
        </authorList>
    </citation>
    <scope>NUCLEOTIDE SEQUENCE</scope>
    <source>
        <strain evidence="8">NIES-4239</strain>
    </source>
</reference>
<evidence type="ECO:0000259" key="6">
    <source>
        <dbReference type="Pfam" id="PF04998"/>
    </source>
</evidence>
<dbReference type="InterPro" id="IPR045867">
    <property type="entry name" value="DNA-dir_RpoC_beta_prime"/>
</dbReference>
<dbReference type="GO" id="GO:0000428">
    <property type="term" value="C:DNA-directed RNA polymerase complex"/>
    <property type="evidence" value="ECO:0007669"/>
    <property type="project" value="UniProtKB-KW"/>
</dbReference>
<dbReference type="SUPFAM" id="SSF64484">
    <property type="entry name" value="beta and beta-prime subunits of DNA dependent RNA-polymerase"/>
    <property type="match status" value="2"/>
</dbReference>
<evidence type="ECO:0000259" key="7">
    <source>
        <dbReference type="Pfam" id="PF05000"/>
    </source>
</evidence>
<organism evidence="8">
    <name type="scientific">Nitzschia putrida</name>
    <dbReference type="NCBI Taxonomy" id="2742595"/>
    <lineage>
        <taxon>Eukaryota</taxon>
        <taxon>Sar</taxon>
        <taxon>Stramenopiles</taxon>
        <taxon>Ochrophyta</taxon>
        <taxon>Bacillariophyta</taxon>
        <taxon>Bacillariophyceae</taxon>
        <taxon>Bacillariophycidae</taxon>
        <taxon>Bacillariales</taxon>
        <taxon>Bacillariaceae</taxon>
        <taxon>Nitzschia</taxon>
    </lineage>
</organism>
<name>A0A7R7TQT1_9STRA</name>
<evidence type="ECO:0000256" key="5">
    <source>
        <dbReference type="ARBA" id="ARBA00023163"/>
    </source>
</evidence>
<evidence type="ECO:0000256" key="3">
    <source>
        <dbReference type="ARBA" id="ARBA00022679"/>
    </source>
</evidence>
<evidence type="ECO:0000256" key="2">
    <source>
        <dbReference type="ARBA" id="ARBA00022478"/>
    </source>
</evidence>
<protein>
    <recommendedName>
        <fullName evidence="1">DNA-directed RNA polymerase</fullName>
        <ecNumber evidence="1">2.7.7.6</ecNumber>
    </recommendedName>
</protein>
<dbReference type="EMBL" id="LC600867">
    <property type="protein sequence ID" value="BCQ06534.1"/>
    <property type="molecule type" value="Genomic_DNA"/>
</dbReference>
<dbReference type="InterPro" id="IPR007081">
    <property type="entry name" value="RNA_pol_Rpb1_5"/>
</dbReference>
<keyword evidence="5" id="KW-0804">Transcription</keyword>
<evidence type="ECO:0000256" key="4">
    <source>
        <dbReference type="ARBA" id="ARBA00022695"/>
    </source>
</evidence>
<dbReference type="GO" id="GO:0003677">
    <property type="term" value="F:DNA binding"/>
    <property type="evidence" value="ECO:0007669"/>
    <property type="project" value="InterPro"/>
</dbReference>
<geneLocation type="plastid" evidence="8"/>
<dbReference type="GO" id="GO:0003899">
    <property type="term" value="F:DNA-directed RNA polymerase activity"/>
    <property type="evidence" value="ECO:0007669"/>
    <property type="project" value="UniProtKB-EC"/>
</dbReference>
<keyword evidence="3" id="KW-0808">Transferase</keyword>
<keyword evidence="8" id="KW-0934">Plastid</keyword>
<feature type="domain" description="RNA polymerase Rpb1" evidence="6">
    <location>
        <begin position="169"/>
        <end position="1050"/>
    </location>
</feature>
<dbReference type="InterPro" id="IPR038120">
    <property type="entry name" value="Rpb1_funnel_sf"/>
</dbReference>
<evidence type="ECO:0000256" key="1">
    <source>
        <dbReference type="ARBA" id="ARBA00012418"/>
    </source>
</evidence>
<dbReference type="Gene3D" id="1.10.150.390">
    <property type="match status" value="1"/>
</dbReference>
<dbReference type="Gene3D" id="1.10.274.100">
    <property type="entry name" value="RNA polymerase Rpb1, domain 3"/>
    <property type="match status" value="1"/>
</dbReference>